<gene>
    <name evidence="9" type="ORF">S01H4_18516</name>
</gene>
<protein>
    <recommendedName>
        <fullName evidence="10">ABC transporter permease</fullName>
    </recommendedName>
</protein>
<evidence type="ECO:0000256" key="4">
    <source>
        <dbReference type="ARBA" id="ARBA00022519"/>
    </source>
</evidence>
<comment type="subcellular location">
    <subcellularLocation>
        <location evidence="1">Cell membrane</location>
        <topology evidence="1">Multi-pass membrane protein</topology>
    </subcellularLocation>
</comment>
<evidence type="ECO:0000256" key="6">
    <source>
        <dbReference type="ARBA" id="ARBA00022989"/>
    </source>
</evidence>
<keyword evidence="3" id="KW-1003">Cell membrane</keyword>
<dbReference type="InterPro" id="IPR001851">
    <property type="entry name" value="ABC_transp_permease"/>
</dbReference>
<dbReference type="EMBL" id="BART01008216">
    <property type="protein sequence ID" value="GAG70452.1"/>
    <property type="molecule type" value="Genomic_DNA"/>
</dbReference>
<dbReference type="Pfam" id="PF02653">
    <property type="entry name" value="BPD_transp_2"/>
    <property type="match status" value="1"/>
</dbReference>
<dbReference type="GO" id="GO:0022857">
    <property type="term" value="F:transmembrane transporter activity"/>
    <property type="evidence" value="ECO:0007669"/>
    <property type="project" value="InterPro"/>
</dbReference>
<keyword evidence="4" id="KW-0997">Cell inner membrane</keyword>
<sequence length="142" mass="14913">MPSLIVTFGVWQIGYGVAYYVTRGTAVMELPESFAVYGALPVGPIIFFSVAAAAYFVLTYTSFGRRVYAAGGNPVSAYLSGINVKNTYLAVFAISGLCAGLAGMLMTSRGMSGSIEALRGLELDSIASWLLVVSVYLVVGVT</sequence>
<evidence type="ECO:0000313" key="9">
    <source>
        <dbReference type="EMBL" id="GAG70452.1"/>
    </source>
</evidence>
<evidence type="ECO:0008006" key="10">
    <source>
        <dbReference type="Google" id="ProtNLM"/>
    </source>
</evidence>
<dbReference type="AlphaFoldDB" id="X1ALY0"/>
<proteinExistence type="predicted"/>
<dbReference type="PANTHER" id="PTHR32196">
    <property type="entry name" value="ABC TRANSPORTER PERMEASE PROTEIN YPHD-RELATED-RELATED"/>
    <property type="match status" value="1"/>
</dbReference>
<feature type="transmembrane region" description="Helical" evidence="8">
    <location>
        <begin position="120"/>
        <end position="139"/>
    </location>
</feature>
<dbReference type="GO" id="GO:0005886">
    <property type="term" value="C:plasma membrane"/>
    <property type="evidence" value="ECO:0007669"/>
    <property type="project" value="UniProtKB-SubCell"/>
</dbReference>
<evidence type="ECO:0000256" key="1">
    <source>
        <dbReference type="ARBA" id="ARBA00004651"/>
    </source>
</evidence>
<comment type="caution">
    <text evidence="9">The sequence shown here is derived from an EMBL/GenBank/DDBJ whole genome shotgun (WGS) entry which is preliminary data.</text>
</comment>
<feature type="transmembrane region" description="Helical" evidence="8">
    <location>
        <begin position="6"/>
        <end position="22"/>
    </location>
</feature>
<keyword evidence="2" id="KW-0813">Transport</keyword>
<organism evidence="9">
    <name type="scientific">marine sediment metagenome</name>
    <dbReference type="NCBI Taxonomy" id="412755"/>
    <lineage>
        <taxon>unclassified sequences</taxon>
        <taxon>metagenomes</taxon>
        <taxon>ecological metagenomes</taxon>
    </lineage>
</organism>
<reference evidence="9" key="1">
    <citation type="journal article" date="2014" name="Front. Microbiol.">
        <title>High frequency of phylogenetically diverse reductive dehalogenase-homologous genes in deep subseafloor sedimentary metagenomes.</title>
        <authorList>
            <person name="Kawai M."/>
            <person name="Futagami T."/>
            <person name="Toyoda A."/>
            <person name="Takaki Y."/>
            <person name="Nishi S."/>
            <person name="Hori S."/>
            <person name="Arai W."/>
            <person name="Tsubouchi T."/>
            <person name="Morono Y."/>
            <person name="Uchiyama I."/>
            <person name="Ito T."/>
            <person name="Fujiyama A."/>
            <person name="Inagaki F."/>
            <person name="Takami H."/>
        </authorList>
    </citation>
    <scope>NUCLEOTIDE SEQUENCE</scope>
    <source>
        <strain evidence="9">Expedition CK06-06</strain>
    </source>
</reference>
<evidence type="ECO:0000256" key="3">
    <source>
        <dbReference type="ARBA" id="ARBA00022475"/>
    </source>
</evidence>
<dbReference type="PANTHER" id="PTHR32196:SF21">
    <property type="entry name" value="ABC TRANSPORTER PERMEASE PROTEIN YPHD-RELATED"/>
    <property type="match status" value="1"/>
</dbReference>
<feature type="transmembrane region" description="Helical" evidence="8">
    <location>
        <begin position="88"/>
        <end position="108"/>
    </location>
</feature>
<feature type="transmembrane region" description="Helical" evidence="8">
    <location>
        <begin position="34"/>
        <end position="58"/>
    </location>
</feature>
<keyword evidence="7 8" id="KW-0472">Membrane</keyword>
<evidence type="ECO:0000256" key="8">
    <source>
        <dbReference type="SAM" id="Phobius"/>
    </source>
</evidence>
<evidence type="ECO:0000256" key="2">
    <source>
        <dbReference type="ARBA" id="ARBA00022448"/>
    </source>
</evidence>
<keyword evidence="5 8" id="KW-0812">Transmembrane</keyword>
<keyword evidence="6 8" id="KW-1133">Transmembrane helix</keyword>
<name>X1ALY0_9ZZZZ</name>
<evidence type="ECO:0000256" key="5">
    <source>
        <dbReference type="ARBA" id="ARBA00022692"/>
    </source>
</evidence>
<evidence type="ECO:0000256" key="7">
    <source>
        <dbReference type="ARBA" id="ARBA00023136"/>
    </source>
</evidence>
<accession>X1ALY0</accession>